<feature type="transmembrane region" description="Helical" evidence="1">
    <location>
        <begin position="197"/>
        <end position="215"/>
    </location>
</feature>
<gene>
    <name evidence="2" type="ORF">GCM10023092_19740</name>
</gene>
<evidence type="ECO:0000313" key="3">
    <source>
        <dbReference type="Proteomes" id="UP001501410"/>
    </source>
</evidence>
<feature type="transmembrane region" description="Helical" evidence="1">
    <location>
        <begin position="284"/>
        <end position="307"/>
    </location>
</feature>
<comment type="caution">
    <text evidence="2">The sequence shown here is derived from an EMBL/GenBank/DDBJ whole genome shotgun (WGS) entry which is preliminary data.</text>
</comment>
<keyword evidence="1" id="KW-0472">Membrane</keyword>
<dbReference type="Proteomes" id="UP001501410">
    <property type="component" value="Unassembled WGS sequence"/>
</dbReference>
<dbReference type="InterPro" id="IPR002798">
    <property type="entry name" value="SpoIIM-like"/>
</dbReference>
<evidence type="ECO:0000256" key="1">
    <source>
        <dbReference type="SAM" id="Phobius"/>
    </source>
</evidence>
<name>A0ABP8MUL6_9BACT</name>
<sequence>MREGRFISKYKDRWNQYQAEPTDDPDVLARRFAYLVDDLAFARTFYKDSNTTRYINGMAADIYLSIYRNRKEKGNRFVTFWTTELPLILFRHRKALWFSFGLFLAFFLLGMASSAVEPDFARAILGNAYVDMTLENIEKGDPFGVYKSGDSFTMFLLIAWNNIRVSLLLFGMGISYGVGTFYFLFRNALMVGVFEYLFYRNHLGGDFFLVVFIHGTLELSALVIAGASGFMIARALIFPGTYTRLAALRRSSLDAVKVSLSQVPVLLIAAFFESYVTRHTEMPVWLSIIILLLSLLLVAGYFLYYPYRVFQKTQSRLLEQAA</sequence>
<protein>
    <submittedName>
        <fullName evidence="2">Stage II sporulation protein M</fullName>
    </submittedName>
</protein>
<proteinExistence type="predicted"/>
<keyword evidence="1" id="KW-1133">Transmembrane helix</keyword>
<reference evidence="3" key="1">
    <citation type="journal article" date="2019" name="Int. J. Syst. Evol. Microbiol.">
        <title>The Global Catalogue of Microorganisms (GCM) 10K type strain sequencing project: providing services to taxonomists for standard genome sequencing and annotation.</title>
        <authorList>
            <consortium name="The Broad Institute Genomics Platform"/>
            <consortium name="The Broad Institute Genome Sequencing Center for Infectious Disease"/>
            <person name="Wu L."/>
            <person name="Ma J."/>
        </authorList>
    </citation>
    <scope>NUCLEOTIDE SEQUENCE [LARGE SCALE GENOMIC DNA]</scope>
    <source>
        <strain evidence="3">JCM 31921</strain>
    </source>
</reference>
<keyword evidence="1" id="KW-0812">Transmembrane</keyword>
<evidence type="ECO:0000313" key="2">
    <source>
        <dbReference type="EMBL" id="GAA4455678.1"/>
    </source>
</evidence>
<organism evidence="2 3">
    <name type="scientific">Rurimicrobium arvi</name>
    <dbReference type="NCBI Taxonomy" id="2049916"/>
    <lineage>
        <taxon>Bacteria</taxon>
        <taxon>Pseudomonadati</taxon>
        <taxon>Bacteroidota</taxon>
        <taxon>Chitinophagia</taxon>
        <taxon>Chitinophagales</taxon>
        <taxon>Chitinophagaceae</taxon>
        <taxon>Rurimicrobium</taxon>
    </lineage>
</organism>
<dbReference type="PANTHER" id="PTHR35337">
    <property type="entry name" value="SLR1478 PROTEIN"/>
    <property type="match status" value="1"/>
</dbReference>
<feature type="transmembrane region" description="Helical" evidence="1">
    <location>
        <begin position="255"/>
        <end position="272"/>
    </location>
</feature>
<feature type="transmembrane region" description="Helical" evidence="1">
    <location>
        <begin position="95"/>
        <end position="116"/>
    </location>
</feature>
<accession>A0ABP8MUL6</accession>
<keyword evidence="3" id="KW-1185">Reference proteome</keyword>
<feature type="transmembrane region" description="Helical" evidence="1">
    <location>
        <begin position="221"/>
        <end position="243"/>
    </location>
</feature>
<dbReference type="PANTHER" id="PTHR35337:SF1">
    <property type="entry name" value="SLR1478 PROTEIN"/>
    <property type="match status" value="1"/>
</dbReference>
<dbReference type="Pfam" id="PF01944">
    <property type="entry name" value="SpoIIM"/>
    <property type="match status" value="1"/>
</dbReference>
<feature type="transmembrane region" description="Helical" evidence="1">
    <location>
        <begin position="163"/>
        <end position="185"/>
    </location>
</feature>
<dbReference type="RefSeq" id="WP_344826187.1">
    <property type="nucleotide sequence ID" value="NZ_BAABEZ010000022.1"/>
</dbReference>
<dbReference type="EMBL" id="BAABEZ010000022">
    <property type="protein sequence ID" value="GAA4455678.1"/>
    <property type="molecule type" value="Genomic_DNA"/>
</dbReference>